<name>A0A7W7V751_9GAMM</name>
<proteinExistence type="predicted"/>
<keyword evidence="2" id="KW-1185">Reference proteome</keyword>
<dbReference type="EMBL" id="JACHHX010000002">
    <property type="protein sequence ID" value="MBB5014489.1"/>
    <property type="molecule type" value="Genomic_DNA"/>
</dbReference>
<dbReference type="AlphaFoldDB" id="A0A7W7V751"/>
<organism evidence="1 2">
    <name type="scientific">Rehaibacterium terrae</name>
    <dbReference type="NCBI Taxonomy" id="1341696"/>
    <lineage>
        <taxon>Bacteria</taxon>
        <taxon>Pseudomonadati</taxon>
        <taxon>Pseudomonadota</taxon>
        <taxon>Gammaproteobacteria</taxon>
        <taxon>Lysobacterales</taxon>
        <taxon>Lysobacteraceae</taxon>
        <taxon>Rehaibacterium</taxon>
    </lineage>
</organism>
<dbReference type="RefSeq" id="WP_183947071.1">
    <property type="nucleotide sequence ID" value="NZ_JACHHX010000002.1"/>
</dbReference>
<evidence type="ECO:0000313" key="1">
    <source>
        <dbReference type="EMBL" id="MBB5014489.1"/>
    </source>
</evidence>
<comment type="caution">
    <text evidence="1">The sequence shown here is derived from an EMBL/GenBank/DDBJ whole genome shotgun (WGS) entry which is preliminary data.</text>
</comment>
<protein>
    <submittedName>
        <fullName evidence="1">Uncharacterized protein</fullName>
    </submittedName>
</protein>
<sequence length="114" mass="12571">MSPAGLPWSAEQQRLLAAMGYALYALRGPVGEPDGAATAPAPAVAVDAIDFDDPLFPALIRAAGLLPARPSEFDWQGWAHAVGLPPLAELRRDPQAKRALWPRLRRWRRERARR</sequence>
<evidence type="ECO:0000313" key="2">
    <source>
        <dbReference type="Proteomes" id="UP000519004"/>
    </source>
</evidence>
<reference evidence="1 2" key="1">
    <citation type="submission" date="2020-08" db="EMBL/GenBank/DDBJ databases">
        <title>Genomic Encyclopedia of Type Strains, Phase IV (KMG-IV): sequencing the most valuable type-strain genomes for metagenomic binning, comparative biology and taxonomic classification.</title>
        <authorList>
            <person name="Goeker M."/>
        </authorList>
    </citation>
    <scope>NUCLEOTIDE SEQUENCE [LARGE SCALE GENOMIC DNA]</scope>
    <source>
        <strain evidence="1 2">DSM 25897</strain>
    </source>
</reference>
<accession>A0A7W7V751</accession>
<dbReference type="Proteomes" id="UP000519004">
    <property type="component" value="Unassembled WGS sequence"/>
</dbReference>
<gene>
    <name evidence="1" type="ORF">HNQ58_000363</name>
</gene>